<proteinExistence type="predicted"/>
<dbReference type="SUPFAM" id="SSF52091">
    <property type="entry name" value="SpoIIaa-like"/>
    <property type="match status" value="1"/>
</dbReference>
<dbReference type="Gene3D" id="3.30.750.24">
    <property type="entry name" value="STAS domain"/>
    <property type="match status" value="1"/>
</dbReference>
<accession>A0ABT7DHI4</accession>
<reference evidence="2 3" key="1">
    <citation type="submission" date="2023-04" db="EMBL/GenBank/DDBJ databases">
        <title>A novel species of the genus Streptomyces: Streptomyces pakalii sp. nov. isolated from a Mexican soil jungle.</title>
        <authorList>
            <person name="Chavez-Hernandez M.A."/>
            <person name="Ortiz-Alvarez J."/>
            <person name="Villa-Tanaca L."/>
            <person name="Hernandez-Rodriguez C."/>
        </authorList>
    </citation>
    <scope>NUCLEOTIDE SEQUENCE [LARGE SCALE GENOMIC DNA]</scope>
    <source>
        <strain evidence="2 3">ENCB-J15</strain>
    </source>
</reference>
<dbReference type="CDD" id="cd07043">
    <property type="entry name" value="STAS_anti-anti-sigma_factors"/>
    <property type="match status" value="1"/>
</dbReference>
<dbReference type="EMBL" id="JARWAF010000021">
    <property type="protein sequence ID" value="MDJ1645294.1"/>
    <property type="molecule type" value="Genomic_DNA"/>
</dbReference>
<comment type="caution">
    <text evidence="2">The sequence shown here is derived from an EMBL/GenBank/DDBJ whole genome shotgun (WGS) entry which is preliminary data.</text>
</comment>
<name>A0ABT7DHI4_9ACTN</name>
<dbReference type="Proteomes" id="UP001237194">
    <property type="component" value="Unassembled WGS sequence"/>
</dbReference>
<dbReference type="InterPro" id="IPR002645">
    <property type="entry name" value="STAS_dom"/>
</dbReference>
<dbReference type="RefSeq" id="WP_283901190.1">
    <property type="nucleotide sequence ID" value="NZ_JARWAF010000021.1"/>
</dbReference>
<dbReference type="PROSITE" id="PS50801">
    <property type="entry name" value="STAS"/>
    <property type="match status" value="1"/>
</dbReference>
<keyword evidence="3" id="KW-1185">Reference proteome</keyword>
<sequence length="115" mass="12440">MRNEVSSMVDGLEIAHYRVRGAYVLVLRGAADIADDPELADAFIHAMASGLPLIVDLSELSFGDEELLGHLIHAQRATEFALVGPITPGFQRRLDTTGITALFTVHPDLTTALSR</sequence>
<feature type="domain" description="STAS" evidence="1">
    <location>
        <begin position="12"/>
        <end position="115"/>
    </location>
</feature>
<dbReference type="InterPro" id="IPR036513">
    <property type="entry name" value="STAS_dom_sf"/>
</dbReference>
<gene>
    <name evidence="2" type="ORF">P5W92_33535</name>
</gene>
<organism evidence="2 3">
    <name type="scientific">Streptomyces pakalii</name>
    <dbReference type="NCBI Taxonomy" id="3036494"/>
    <lineage>
        <taxon>Bacteria</taxon>
        <taxon>Bacillati</taxon>
        <taxon>Actinomycetota</taxon>
        <taxon>Actinomycetes</taxon>
        <taxon>Kitasatosporales</taxon>
        <taxon>Streptomycetaceae</taxon>
        <taxon>Streptomyces</taxon>
    </lineage>
</organism>
<evidence type="ECO:0000259" key="1">
    <source>
        <dbReference type="PROSITE" id="PS50801"/>
    </source>
</evidence>
<evidence type="ECO:0000313" key="3">
    <source>
        <dbReference type="Proteomes" id="UP001237194"/>
    </source>
</evidence>
<protein>
    <submittedName>
        <fullName evidence="2">STAS domain-containing protein</fullName>
    </submittedName>
</protein>
<evidence type="ECO:0000313" key="2">
    <source>
        <dbReference type="EMBL" id="MDJ1645294.1"/>
    </source>
</evidence>